<evidence type="ECO:0000256" key="2">
    <source>
        <dbReference type="ARBA" id="ARBA00022490"/>
    </source>
</evidence>
<dbReference type="SUPFAM" id="SSF53474">
    <property type="entry name" value="alpha/beta-Hydrolases"/>
    <property type="match status" value="1"/>
</dbReference>
<dbReference type="PATRIC" id="fig|1560201.3.peg.1193"/>
<dbReference type="PANTHER" id="PTHR48098:SF3">
    <property type="entry name" value="IRON(III) ENTEROBACTIN ESTERASE"/>
    <property type="match status" value="1"/>
</dbReference>
<organism evidence="6 9">
    <name type="scientific">Winslowiella iniecta</name>
    <dbReference type="NCBI Taxonomy" id="1560201"/>
    <lineage>
        <taxon>Bacteria</taxon>
        <taxon>Pseudomonadati</taxon>
        <taxon>Pseudomonadota</taxon>
        <taxon>Gammaproteobacteria</taxon>
        <taxon>Enterobacterales</taxon>
        <taxon>Erwiniaceae</taxon>
        <taxon>Winslowiella</taxon>
    </lineage>
</organism>
<evidence type="ECO:0000256" key="3">
    <source>
        <dbReference type="ARBA" id="ARBA00022801"/>
    </source>
</evidence>
<dbReference type="InterPro" id="IPR013783">
    <property type="entry name" value="Ig-like_fold"/>
</dbReference>
<dbReference type="EMBL" id="JRXE01000006">
    <property type="protein sequence ID" value="KOC91318.1"/>
    <property type="molecule type" value="Genomic_DNA"/>
</dbReference>
<keyword evidence="3" id="KW-0378">Hydrolase</keyword>
<dbReference type="Proteomes" id="UP000037088">
    <property type="component" value="Unassembled WGS sequence"/>
</dbReference>
<proteinExistence type="inferred from homology"/>
<comment type="caution">
    <text evidence="6">The sequence shown here is derived from an EMBL/GenBank/DDBJ whole genome shotgun (WGS) entry which is preliminary data.</text>
</comment>
<dbReference type="GO" id="GO:0006826">
    <property type="term" value="P:iron ion transport"/>
    <property type="evidence" value="ECO:0007669"/>
    <property type="project" value="InterPro"/>
</dbReference>
<evidence type="ECO:0000313" key="6">
    <source>
        <dbReference type="EMBL" id="KOC91318.1"/>
    </source>
</evidence>
<dbReference type="GO" id="GO:0005506">
    <property type="term" value="F:iron ion binding"/>
    <property type="evidence" value="ECO:0007669"/>
    <property type="project" value="InterPro"/>
</dbReference>
<dbReference type="Gene3D" id="2.60.40.10">
    <property type="entry name" value="Immunoglobulins"/>
    <property type="match status" value="1"/>
</dbReference>
<evidence type="ECO:0000313" key="7">
    <source>
        <dbReference type="EMBL" id="KOC94624.1"/>
    </source>
</evidence>
<dbReference type="NCBIfam" id="NF007758">
    <property type="entry name" value="PRK10439.1"/>
    <property type="match status" value="1"/>
</dbReference>
<dbReference type="PANTHER" id="PTHR48098">
    <property type="entry name" value="ENTEROCHELIN ESTERASE-RELATED"/>
    <property type="match status" value="1"/>
</dbReference>
<evidence type="ECO:0000313" key="8">
    <source>
        <dbReference type="Proteomes" id="UP000036851"/>
    </source>
</evidence>
<reference evidence="8 9" key="1">
    <citation type="journal article" date="2015" name="Int. J. Syst. Evol. Microbiol.">
        <title>Erwinia iniecta sp. nov., isolated from Russian wheat aphids (Diuraphis noxia).</title>
        <authorList>
            <person name="Campillo T."/>
            <person name="Luna E."/>
            <person name="Portier P."/>
            <person name="Fischer-Le Saux M."/>
            <person name="Lapitan N."/>
            <person name="Tisserat N.A."/>
            <person name="Leach J.E."/>
        </authorList>
    </citation>
    <scope>NUCLEOTIDE SEQUENCE [LARGE SCALE GENOMIC DNA]</scope>
    <source>
        <strain evidence="6 9">B120</strain>
        <strain evidence="7 8">B149</strain>
    </source>
</reference>
<keyword evidence="9" id="KW-1185">Reference proteome</keyword>
<protein>
    <recommendedName>
        <fullName evidence="5">Enterochelin esterase N-terminal domain-containing protein</fullName>
    </recommendedName>
</protein>
<dbReference type="Gene3D" id="3.40.50.1820">
    <property type="entry name" value="alpha/beta hydrolase"/>
    <property type="match status" value="1"/>
</dbReference>
<evidence type="ECO:0000256" key="4">
    <source>
        <dbReference type="ARBA" id="ARBA00024201"/>
    </source>
</evidence>
<comment type="subcellular location">
    <subcellularLocation>
        <location evidence="1">Cytoplasm</location>
    </subcellularLocation>
</comment>
<dbReference type="InterPro" id="IPR050583">
    <property type="entry name" value="Mycobacterial_A85_antigen"/>
</dbReference>
<dbReference type="STRING" id="1560201.NG42_05575"/>
<dbReference type="SUPFAM" id="SSF81296">
    <property type="entry name" value="E set domains"/>
    <property type="match status" value="1"/>
</dbReference>
<comment type="similarity">
    <text evidence="4">Belongs to the Fes family.</text>
</comment>
<dbReference type="GO" id="GO:0008849">
    <property type="term" value="F:enterochelin esterase activity"/>
    <property type="evidence" value="ECO:0007669"/>
    <property type="project" value="InterPro"/>
</dbReference>
<dbReference type="GO" id="GO:0005737">
    <property type="term" value="C:cytoplasm"/>
    <property type="evidence" value="ECO:0007669"/>
    <property type="project" value="UniProtKB-SubCell"/>
</dbReference>
<keyword evidence="2" id="KW-0963">Cytoplasm</keyword>
<sequence length="408" mass="45637">MMLLRNDIGSETWWQEVVQLGTPIIEPAVNKRHTVTFLWRDPQGDESRSATRRVWINITGISDHHQQGLPQSLQRIAGTDVWQWQTQLDASWRGSYSLIPHSAEDPFLQAQTSDVTMQRNSWRSLFADAIGDPLNHHGSWKSGRGHPTSPLHMPLAPPQTYWQAAAQQPPHQCQRYQWSSSRLGNSRSVWLITTGSRAPASRPLAILLDGQFWAQTMPVGGPLQAMTDAGELPEAVYLLIDSINPQQRSVELPCHADFWLAVQEELLPQLAGWAAHDSDPTRTVVAGQSFGGLSAVYAVLNWPRRFGCALSLSGSFWWPQRDLAEKSGWLSEQIAQASGSGSSMRFLLEAGKREPLIITVNDRLSQQLDAAGHDVEYHQIDGGHDALWWRSGLTDGLQQLWSAPQFLR</sequence>
<evidence type="ECO:0000313" key="9">
    <source>
        <dbReference type="Proteomes" id="UP000037088"/>
    </source>
</evidence>
<evidence type="ECO:0000256" key="1">
    <source>
        <dbReference type="ARBA" id="ARBA00004496"/>
    </source>
</evidence>
<dbReference type="AlphaFoldDB" id="A0A0L7T7H6"/>
<accession>A0A0L7T7H6</accession>
<dbReference type="InterPro" id="IPR014756">
    <property type="entry name" value="Ig_E-set"/>
</dbReference>
<dbReference type="InterPro" id="IPR000801">
    <property type="entry name" value="Esterase-like"/>
</dbReference>
<dbReference type="InterPro" id="IPR021764">
    <property type="entry name" value="Enterochelin_esterase_N"/>
</dbReference>
<gene>
    <name evidence="6" type="ORF">NG42_05575</name>
    <name evidence="7" type="ORF">NG43_03960</name>
</gene>
<evidence type="ECO:0000259" key="5">
    <source>
        <dbReference type="Pfam" id="PF11806"/>
    </source>
</evidence>
<dbReference type="Pfam" id="PF11806">
    <property type="entry name" value="Enterochelin_N"/>
    <property type="match status" value="1"/>
</dbReference>
<dbReference type="InterPro" id="IPR029058">
    <property type="entry name" value="AB_hydrolase_fold"/>
</dbReference>
<dbReference type="EMBL" id="JRXF01000004">
    <property type="protein sequence ID" value="KOC94624.1"/>
    <property type="molecule type" value="Genomic_DNA"/>
</dbReference>
<feature type="domain" description="Enterochelin esterase N-terminal" evidence="5">
    <location>
        <begin position="34"/>
        <end position="162"/>
    </location>
</feature>
<name>A0A0L7T7H6_9GAMM</name>
<dbReference type="Pfam" id="PF00756">
    <property type="entry name" value="Esterase"/>
    <property type="match status" value="1"/>
</dbReference>
<dbReference type="Proteomes" id="UP000036851">
    <property type="component" value="Unassembled WGS sequence"/>
</dbReference>